<dbReference type="OrthoDB" id="10598294at2759"/>
<organism evidence="3 4">
    <name type="scientific">Clunio marinus</name>
    <dbReference type="NCBI Taxonomy" id="568069"/>
    <lineage>
        <taxon>Eukaryota</taxon>
        <taxon>Metazoa</taxon>
        <taxon>Ecdysozoa</taxon>
        <taxon>Arthropoda</taxon>
        <taxon>Hexapoda</taxon>
        <taxon>Insecta</taxon>
        <taxon>Pterygota</taxon>
        <taxon>Neoptera</taxon>
        <taxon>Endopterygota</taxon>
        <taxon>Diptera</taxon>
        <taxon>Nematocera</taxon>
        <taxon>Chironomoidea</taxon>
        <taxon>Chironomidae</taxon>
        <taxon>Clunio</taxon>
    </lineage>
</organism>
<keyword evidence="2" id="KW-0732">Signal</keyword>
<dbReference type="Proteomes" id="UP000183832">
    <property type="component" value="Unassembled WGS sequence"/>
</dbReference>
<dbReference type="AlphaFoldDB" id="A0A1J1J4R1"/>
<reference evidence="3 4" key="1">
    <citation type="submission" date="2015-04" db="EMBL/GenBank/DDBJ databases">
        <authorList>
            <person name="Syromyatnikov M.Y."/>
            <person name="Popov V.N."/>
        </authorList>
    </citation>
    <scope>NUCLEOTIDE SEQUENCE [LARGE SCALE GENOMIC DNA]</scope>
</reference>
<gene>
    <name evidence="3" type="ORF">CLUMA_CG019629</name>
</gene>
<evidence type="ECO:0000313" key="3">
    <source>
        <dbReference type="EMBL" id="CRL06796.1"/>
    </source>
</evidence>
<feature type="chain" id="PRO_5012520610" evidence="2">
    <location>
        <begin position="19"/>
        <end position="137"/>
    </location>
</feature>
<accession>A0A1J1J4R1</accession>
<evidence type="ECO:0000256" key="1">
    <source>
        <dbReference type="SAM" id="MobiDB-lite"/>
    </source>
</evidence>
<proteinExistence type="predicted"/>
<evidence type="ECO:0000256" key="2">
    <source>
        <dbReference type="SAM" id="SignalP"/>
    </source>
</evidence>
<sequence>MKILVAFLGVCFVQTILASSALPESNSIDKTEEKSPTDSDYKPVQNVVAAVYQRAMLQALQAKVTELHKKLSTGENAVPAAMDILKITLLSHPAQEAVRRAAEHIINAMAPELKKFTNDENYPIESRTTTPNPSNKQ</sequence>
<feature type="signal peptide" evidence="2">
    <location>
        <begin position="1"/>
        <end position="18"/>
    </location>
</feature>
<feature type="compositionally biased region" description="Polar residues" evidence="1">
    <location>
        <begin position="126"/>
        <end position="137"/>
    </location>
</feature>
<name>A0A1J1J4R1_9DIPT</name>
<feature type="region of interest" description="Disordered" evidence="1">
    <location>
        <begin position="117"/>
        <end position="137"/>
    </location>
</feature>
<protein>
    <submittedName>
        <fullName evidence="3">CLUMA_CG019629, isoform A</fullName>
    </submittedName>
</protein>
<dbReference type="EMBL" id="CVRI01000067">
    <property type="protein sequence ID" value="CRL06796.1"/>
    <property type="molecule type" value="Genomic_DNA"/>
</dbReference>
<keyword evidence="4" id="KW-1185">Reference proteome</keyword>
<evidence type="ECO:0000313" key="4">
    <source>
        <dbReference type="Proteomes" id="UP000183832"/>
    </source>
</evidence>